<dbReference type="CDD" id="cd03255">
    <property type="entry name" value="ABC_MJ0796_LolCDE_FtsE"/>
    <property type="match status" value="1"/>
</dbReference>
<accession>A0A4R9IHM5</accession>
<dbReference type="AlphaFoldDB" id="A0A4R9IHM5"/>
<dbReference type="Pfam" id="PF00005">
    <property type="entry name" value="ABC_tran"/>
    <property type="match status" value="1"/>
</dbReference>
<dbReference type="GO" id="GO:0005524">
    <property type="term" value="F:ATP binding"/>
    <property type="evidence" value="ECO:0007669"/>
    <property type="project" value="UniProtKB-KW"/>
</dbReference>
<dbReference type="PANTHER" id="PTHR42798">
    <property type="entry name" value="LIPOPROTEIN-RELEASING SYSTEM ATP-BINDING PROTEIN LOLD"/>
    <property type="match status" value="1"/>
</dbReference>
<dbReference type="PROSITE" id="PS50893">
    <property type="entry name" value="ABC_TRANSPORTER_2"/>
    <property type="match status" value="1"/>
</dbReference>
<comment type="caution">
    <text evidence="6">The sequence shown here is derived from an EMBL/GenBank/DDBJ whole genome shotgun (WGS) entry which is preliminary data.</text>
</comment>
<dbReference type="SUPFAM" id="SSF52540">
    <property type="entry name" value="P-loop containing nucleoside triphosphate hydrolases"/>
    <property type="match status" value="1"/>
</dbReference>
<keyword evidence="3 6" id="KW-0067">ATP-binding</keyword>
<dbReference type="InterPro" id="IPR017871">
    <property type="entry name" value="ABC_transporter-like_CS"/>
</dbReference>
<sequence>MEHVNKTYNQGELTFPILNDISLEIAEKKLVTLMGPSGSGKSTLLNILSAIETADSGKIEVFGNQLSLATEKELTNYRRKTIGIVFQFFHLFPYLSALDNVALPLHLSGIPKSVAKKKANEVLSLVGLGHRKEFSPKEMSGGEKQRVSIARALVHEPKLILADEPTGNLDSLTSELIMKLFETCVKDLGISVFLVTHNEQIGESGDINLHLLDGKIQTK</sequence>
<proteinExistence type="inferred from homology"/>
<dbReference type="PANTHER" id="PTHR42798:SF2">
    <property type="entry name" value="ABC TRANSPORTER ATP-BINDING PROTEIN MG467-RELATED"/>
    <property type="match status" value="1"/>
</dbReference>
<evidence type="ECO:0000259" key="5">
    <source>
        <dbReference type="PROSITE" id="PS50893"/>
    </source>
</evidence>
<keyword evidence="7" id="KW-1185">Reference proteome</keyword>
<name>A0A4R9IHM5_9LEPT</name>
<dbReference type="GO" id="GO:0022857">
    <property type="term" value="F:transmembrane transporter activity"/>
    <property type="evidence" value="ECO:0007669"/>
    <property type="project" value="UniProtKB-ARBA"/>
</dbReference>
<dbReference type="SMART" id="SM00382">
    <property type="entry name" value="AAA"/>
    <property type="match status" value="1"/>
</dbReference>
<dbReference type="InterPro" id="IPR017911">
    <property type="entry name" value="MacB-like_ATP-bd"/>
</dbReference>
<dbReference type="GO" id="GO:0098796">
    <property type="term" value="C:membrane protein complex"/>
    <property type="evidence" value="ECO:0007669"/>
    <property type="project" value="UniProtKB-ARBA"/>
</dbReference>
<dbReference type="InterPro" id="IPR027417">
    <property type="entry name" value="P-loop_NTPase"/>
</dbReference>
<evidence type="ECO:0000313" key="6">
    <source>
        <dbReference type="EMBL" id="TGK87940.1"/>
    </source>
</evidence>
<dbReference type="InterPro" id="IPR003593">
    <property type="entry name" value="AAA+_ATPase"/>
</dbReference>
<gene>
    <name evidence="6" type="ORF">EHQ24_00750</name>
</gene>
<reference evidence="6" key="1">
    <citation type="journal article" date="2019" name="PLoS Negl. Trop. Dis.">
        <title>Revisiting the worldwide diversity of Leptospira species in the environment.</title>
        <authorList>
            <person name="Vincent A.T."/>
            <person name="Schiettekatte O."/>
            <person name="Bourhy P."/>
            <person name="Veyrier F.J."/>
            <person name="Picardeau M."/>
        </authorList>
    </citation>
    <scope>NUCLEOTIDE SEQUENCE [LARGE SCALE GENOMIC DNA]</scope>
    <source>
        <strain evidence="6">201800287</strain>
    </source>
</reference>
<dbReference type="Gene3D" id="3.40.50.300">
    <property type="entry name" value="P-loop containing nucleotide triphosphate hydrolases"/>
    <property type="match status" value="1"/>
</dbReference>
<dbReference type="GO" id="GO:0016887">
    <property type="term" value="F:ATP hydrolysis activity"/>
    <property type="evidence" value="ECO:0007669"/>
    <property type="project" value="InterPro"/>
</dbReference>
<organism evidence="6 7">
    <name type="scientific">Leptospira noumeaensis</name>
    <dbReference type="NCBI Taxonomy" id="2484964"/>
    <lineage>
        <taxon>Bacteria</taxon>
        <taxon>Pseudomonadati</taxon>
        <taxon>Spirochaetota</taxon>
        <taxon>Spirochaetia</taxon>
        <taxon>Leptospirales</taxon>
        <taxon>Leptospiraceae</taxon>
        <taxon>Leptospira</taxon>
    </lineage>
</organism>
<evidence type="ECO:0000256" key="3">
    <source>
        <dbReference type="ARBA" id="ARBA00022840"/>
    </source>
</evidence>
<dbReference type="OrthoDB" id="9805538at2"/>
<evidence type="ECO:0000256" key="4">
    <source>
        <dbReference type="ARBA" id="ARBA00038388"/>
    </source>
</evidence>
<evidence type="ECO:0000313" key="7">
    <source>
        <dbReference type="Proteomes" id="UP000298009"/>
    </source>
</evidence>
<keyword evidence="2" id="KW-0547">Nucleotide-binding</keyword>
<dbReference type="Proteomes" id="UP000298009">
    <property type="component" value="Unassembled WGS sequence"/>
</dbReference>
<dbReference type="EMBL" id="RQFK01000007">
    <property type="protein sequence ID" value="TGK87940.1"/>
    <property type="molecule type" value="Genomic_DNA"/>
</dbReference>
<keyword evidence="1" id="KW-0813">Transport</keyword>
<protein>
    <submittedName>
        <fullName evidence="6">ABC transporter ATP-binding protein</fullName>
    </submittedName>
</protein>
<feature type="domain" description="ABC transporter" evidence="5">
    <location>
        <begin position="1"/>
        <end position="219"/>
    </location>
</feature>
<dbReference type="InterPro" id="IPR003439">
    <property type="entry name" value="ABC_transporter-like_ATP-bd"/>
</dbReference>
<evidence type="ECO:0000256" key="1">
    <source>
        <dbReference type="ARBA" id="ARBA00022448"/>
    </source>
</evidence>
<dbReference type="PROSITE" id="PS00211">
    <property type="entry name" value="ABC_TRANSPORTER_1"/>
    <property type="match status" value="1"/>
</dbReference>
<evidence type="ECO:0000256" key="2">
    <source>
        <dbReference type="ARBA" id="ARBA00022741"/>
    </source>
</evidence>
<comment type="similarity">
    <text evidence="4">Belongs to the ABC transporter superfamily. Macrolide exporter (TC 3.A.1.122) family.</text>
</comment>
<dbReference type="FunFam" id="3.40.50.300:FF:000032">
    <property type="entry name" value="Export ABC transporter ATP-binding protein"/>
    <property type="match status" value="1"/>
</dbReference>